<dbReference type="EMBL" id="JBHTJF010000034">
    <property type="protein sequence ID" value="MFD0944189.1"/>
    <property type="molecule type" value="Genomic_DNA"/>
</dbReference>
<dbReference type="Pfam" id="PF00903">
    <property type="entry name" value="Glyoxalase"/>
    <property type="match status" value="1"/>
</dbReference>
<dbReference type="Proteomes" id="UP001596976">
    <property type="component" value="Unassembled WGS sequence"/>
</dbReference>
<dbReference type="PANTHER" id="PTHR36110:SF2">
    <property type="entry name" value="RING-CLEAVING DIOXYGENASE MHQE-RELATED"/>
    <property type="match status" value="1"/>
</dbReference>
<dbReference type="Gene3D" id="3.10.180.10">
    <property type="entry name" value="2,3-Dihydroxybiphenyl 1,2-Dioxygenase, domain 1"/>
    <property type="match status" value="2"/>
</dbReference>
<protein>
    <submittedName>
        <fullName evidence="2">VOC family protein</fullName>
    </submittedName>
</protein>
<dbReference type="RefSeq" id="WP_381013176.1">
    <property type="nucleotide sequence ID" value="NZ_JBHTJF010000034.1"/>
</dbReference>
<dbReference type="SUPFAM" id="SSF54593">
    <property type="entry name" value="Glyoxalase/Bleomycin resistance protein/Dihydroxybiphenyl dioxygenase"/>
    <property type="match status" value="1"/>
</dbReference>
<evidence type="ECO:0000313" key="2">
    <source>
        <dbReference type="EMBL" id="MFD0944189.1"/>
    </source>
</evidence>
<accession>A0ABW3GZ84</accession>
<feature type="domain" description="VOC" evidence="1">
    <location>
        <begin position="5"/>
        <end position="129"/>
    </location>
</feature>
<dbReference type="PANTHER" id="PTHR36110">
    <property type="entry name" value="RING-CLEAVING DIOXYGENASE MHQE-RELATED"/>
    <property type="match status" value="1"/>
</dbReference>
<sequence length="313" mass="35904">MKMEGIHHITAIVGHPEQTARFYGDVLGLRLVKTTVNFDDPTTYHLYFGDSEGSPGSIMTFFNWMNDYRGKRGNGQVGITYFLIPQGSFAFWQERLQSKQIQTKVVESFDERQLHFEDEHGLQLALIERHIAVTNDWETAEIPSEYAIQKFGGALLYTGNIEATKRLLEQQFGYVSRGTFGEKERFILEENSEETIDLYSLDGERGSFGIGTVHHIAWRTKDAKEQLKWQQQLQAHYNVTPVQDRDYFESIYFREGGGIVCEIATDEPGFFIDETDEALGSTLQLPTQYEQNRAVIESHIVPFQRPSGKRSSH</sequence>
<dbReference type="InterPro" id="IPR037523">
    <property type="entry name" value="VOC_core"/>
</dbReference>
<feature type="domain" description="VOC" evidence="1">
    <location>
        <begin position="150"/>
        <end position="266"/>
    </location>
</feature>
<proteinExistence type="predicted"/>
<reference evidence="3" key="1">
    <citation type="journal article" date="2019" name="Int. J. Syst. Evol. Microbiol.">
        <title>The Global Catalogue of Microorganisms (GCM) 10K type strain sequencing project: providing services to taxonomists for standard genome sequencing and annotation.</title>
        <authorList>
            <consortium name="The Broad Institute Genomics Platform"/>
            <consortium name="The Broad Institute Genome Sequencing Center for Infectious Disease"/>
            <person name="Wu L."/>
            <person name="Ma J."/>
        </authorList>
    </citation>
    <scope>NUCLEOTIDE SEQUENCE [LARGE SCALE GENOMIC DNA]</scope>
    <source>
        <strain evidence="3">CCUG 63563</strain>
    </source>
</reference>
<dbReference type="InterPro" id="IPR004360">
    <property type="entry name" value="Glyas_Fos-R_dOase_dom"/>
</dbReference>
<organism evidence="2 3">
    <name type="scientific">Savagea faecisuis</name>
    <dbReference type="NCBI Taxonomy" id="1274803"/>
    <lineage>
        <taxon>Bacteria</taxon>
        <taxon>Bacillati</taxon>
        <taxon>Bacillota</taxon>
        <taxon>Bacilli</taxon>
        <taxon>Bacillales</taxon>
        <taxon>Caryophanaceae</taxon>
        <taxon>Savagea</taxon>
    </lineage>
</organism>
<dbReference type="InterPro" id="IPR029068">
    <property type="entry name" value="Glyas_Bleomycin-R_OHBP_Dase"/>
</dbReference>
<name>A0ABW3GZ84_9BACL</name>
<comment type="caution">
    <text evidence="2">The sequence shown here is derived from an EMBL/GenBank/DDBJ whole genome shotgun (WGS) entry which is preliminary data.</text>
</comment>
<dbReference type="PROSITE" id="PS51819">
    <property type="entry name" value="VOC"/>
    <property type="match status" value="2"/>
</dbReference>
<gene>
    <name evidence="2" type="ORF">ACFQ0V_10595</name>
</gene>
<keyword evidence="3" id="KW-1185">Reference proteome</keyword>
<dbReference type="InterPro" id="IPR052537">
    <property type="entry name" value="Extradiol_RC_dioxygenase"/>
</dbReference>
<evidence type="ECO:0000259" key="1">
    <source>
        <dbReference type="PROSITE" id="PS51819"/>
    </source>
</evidence>
<evidence type="ECO:0000313" key="3">
    <source>
        <dbReference type="Proteomes" id="UP001596976"/>
    </source>
</evidence>